<comment type="caution">
    <text evidence="3">The sequence shown here is derived from an EMBL/GenBank/DDBJ whole genome shotgun (WGS) entry which is preliminary data.</text>
</comment>
<protein>
    <submittedName>
        <fullName evidence="3">Tail fiber domain-containing protein</fullName>
    </submittedName>
</protein>
<evidence type="ECO:0000256" key="1">
    <source>
        <dbReference type="SAM" id="SignalP"/>
    </source>
</evidence>
<feature type="signal peptide" evidence="1">
    <location>
        <begin position="1"/>
        <end position="18"/>
    </location>
</feature>
<reference evidence="4" key="1">
    <citation type="journal article" date="2019" name="Int. J. Syst. Evol. Microbiol.">
        <title>The Global Catalogue of Microorganisms (GCM) 10K type strain sequencing project: providing services to taxonomists for standard genome sequencing and annotation.</title>
        <authorList>
            <consortium name="The Broad Institute Genomics Platform"/>
            <consortium name="The Broad Institute Genome Sequencing Center for Infectious Disease"/>
            <person name="Wu L."/>
            <person name="Ma J."/>
        </authorList>
    </citation>
    <scope>NUCLEOTIDE SEQUENCE [LARGE SCALE GENOMIC DNA]</scope>
    <source>
        <strain evidence="4">CCUG 50349</strain>
    </source>
</reference>
<sequence length="234" mass="25403">MRKIIQILALFLVNFATAQVGIGNSEPKATLDVNKTSYVIGEQAGIAVTQLSGLQIVNMNTAGLKAGTLVYATSTSGIINTVGFWNWNGSTWVKTYGAKFVDGTILADAVFTTGKVGIGTSTPSEALEVNGNIRTNAVILNSDSNLKKEIKPLASVLEDLSQITTYSYYFKKDEKSSDLQFGLLAQEVQKIYPNLVASNGEYLGVNYIQLIPVLIKAIQELQVEVNFLKEQLKE</sequence>
<dbReference type="EMBL" id="JBHSGW010000025">
    <property type="protein sequence ID" value="MFC4740008.1"/>
    <property type="molecule type" value="Genomic_DNA"/>
</dbReference>
<evidence type="ECO:0000313" key="3">
    <source>
        <dbReference type="EMBL" id="MFC4740008.1"/>
    </source>
</evidence>
<dbReference type="PROSITE" id="PS51688">
    <property type="entry name" value="ICA"/>
    <property type="match status" value="1"/>
</dbReference>
<dbReference type="PANTHER" id="PTHR13029">
    <property type="match status" value="1"/>
</dbReference>
<proteinExistence type="predicted"/>
<organism evidence="3 4">
    <name type="scientific">Flavobacterium ponti</name>
    <dbReference type="NCBI Taxonomy" id="665133"/>
    <lineage>
        <taxon>Bacteria</taxon>
        <taxon>Pseudomonadati</taxon>
        <taxon>Bacteroidota</taxon>
        <taxon>Flavobacteriia</taxon>
        <taxon>Flavobacteriales</taxon>
        <taxon>Flavobacteriaceae</taxon>
        <taxon>Flavobacterium</taxon>
    </lineage>
</organism>
<feature type="chain" id="PRO_5046242048" evidence="1">
    <location>
        <begin position="19"/>
        <end position="234"/>
    </location>
</feature>
<dbReference type="Proteomes" id="UP001595885">
    <property type="component" value="Unassembled WGS sequence"/>
</dbReference>
<dbReference type="InterPro" id="IPR030392">
    <property type="entry name" value="S74_ICA"/>
</dbReference>
<dbReference type="InterPro" id="IPR051577">
    <property type="entry name" value="MRF-like"/>
</dbReference>
<feature type="domain" description="Peptidase S74" evidence="2">
    <location>
        <begin position="142"/>
        <end position="232"/>
    </location>
</feature>
<evidence type="ECO:0000259" key="2">
    <source>
        <dbReference type="PROSITE" id="PS51688"/>
    </source>
</evidence>
<dbReference type="Pfam" id="PF13884">
    <property type="entry name" value="Peptidase_S74"/>
    <property type="match status" value="1"/>
</dbReference>
<accession>A0ABV9P3Q1</accession>
<name>A0ABV9P3Q1_9FLAO</name>
<gene>
    <name evidence="3" type="ORF">ACFO3U_08375</name>
</gene>
<keyword evidence="1" id="KW-0732">Signal</keyword>
<dbReference type="PANTHER" id="PTHR13029:SF18">
    <property type="entry name" value="MYELIN REGULATORY FACTOR HOMOLOG 1"/>
    <property type="match status" value="1"/>
</dbReference>
<keyword evidence="4" id="KW-1185">Reference proteome</keyword>
<dbReference type="RefSeq" id="WP_379740526.1">
    <property type="nucleotide sequence ID" value="NZ_JBHSGW010000025.1"/>
</dbReference>
<evidence type="ECO:0000313" key="4">
    <source>
        <dbReference type="Proteomes" id="UP001595885"/>
    </source>
</evidence>